<dbReference type="Gene3D" id="1.25.40.10">
    <property type="entry name" value="Tetratricopeptide repeat domain"/>
    <property type="match status" value="3"/>
</dbReference>
<comment type="subcellular location">
    <subcellularLocation>
        <location evidence="1">Nucleus</location>
        <location evidence="1">Nucleolus</location>
    </subcellularLocation>
</comment>
<feature type="domain" description="U3 small nucleolar RNA-associated protein 6 N-terminal" evidence="6">
    <location>
        <begin position="9"/>
        <end position="80"/>
    </location>
</feature>
<keyword evidence="5" id="KW-0539">Nucleus</keyword>
<dbReference type="GO" id="GO:0000462">
    <property type="term" value="P:maturation of SSU-rRNA from tricistronic rRNA transcript (SSU-rRNA, 5.8S rRNA, LSU-rRNA)"/>
    <property type="evidence" value="ECO:0007669"/>
    <property type="project" value="InterPro"/>
</dbReference>
<evidence type="ECO:0000256" key="4">
    <source>
        <dbReference type="ARBA" id="ARBA00022737"/>
    </source>
</evidence>
<evidence type="ECO:0008006" key="9">
    <source>
        <dbReference type="Google" id="ProtNLM"/>
    </source>
</evidence>
<accession>A0A6B2KZF5</accession>
<dbReference type="GO" id="GO:0030515">
    <property type="term" value="F:snoRNA binding"/>
    <property type="evidence" value="ECO:0007669"/>
    <property type="project" value="InterPro"/>
</dbReference>
<protein>
    <recommendedName>
        <fullName evidence="9">U3 small nucleolar RNA-associated protein 6</fullName>
    </recommendedName>
</protein>
<dbReference type="Pfam" id="PF08640">
    <property type="entry name" value="U3_assoc_6"/>
    <property type="match status" value="1"/>
</dbReference>
<dbReference type="GO" id="GO:0034388">
    <property type="term" value="C:Pwp2p-containing subcomplex of 90S preribosome"/>
    <property type="evidence" value="ECO:0007669"/>
    <property type="project" value="TreeGrafter"/>
</dbReference>
<name>A0A6B2KZF5_9EUKA</name>
<evidence type="ECO:0000313" key="8">
    <source>
        <dbReference type="EMBL" id="NDV30037.1"/>
    </source>
</evidence>
<evidence type="ECO:0000259" key="6">
    <source>
        <dbReference type="Pfam" id="PF08640"/>
    </source>
</evidence>
<dbReference type="InterPro" id="IPR013949">
    <property type="entry name" value="Utp6"/>
</dbReference>
<evidence type="ECO:0000259" key="7">
    <source>
        <dbReference type="Pfam" id="PF24892"/>
    </source>
</evidence>
<reference evidence="8" key="1">
    <citation type="journal article" date="2020" name="J. Eukaryot. Microbiol.">
        <title>De novo Sequencing, Assembly and Annotation of the Transcriptome for the Free-Living Testate Amoeba Arcella intermedia.</title>
        <authorList>
            <person name="Ribeiro G.M."/>
            <person name="Porfirio-Sousa A.L."/>
            <person name="Maurer-Alcala X.X."/>
            <person name="Katz L.A."/>
            <person name="Lahr D.J.G."/>
        </authorList>
    </citation>
    <scope>NUCLEOTIDE SEQUENCE</scope>
</reference>
<comment type="similarity">
    <text evidence="2">Belongs to the UTP6 family.</text>
</comment>
<feature type="domain" description="U3 small nucleolar RNA-associated protein 6 homolog C-terminal" evidence="7">
    <location>
        <begin position="430"/>
        <end position="641"/>
    </location>
</feature>
<proteinExistence type="inferred from homology"/>
<dbReference type="SUPFAM" id="SSF48452">
    <property type="entry name" value="TPR-like"/>
    <property type="match status" value="2"/>
</dbReference>
<dbReference type="InterPro" id="IPR056907">
    <property type="entry name" value="UTP6_C"/>
</dbReference>
<evidence type="ECO:0000256" key="3">
    <source>
        <dbReference type="ARBA" id="ARBA00022552"/>
    </source>
</evidence>
<dbReference type="SMART" id="SM00386">
    <property type="entry name" value="HAT"/>
    <property type="match status" value="6"/>
</dbReference>
<keyword evidence="3" id="KW-0698">rRNA processing</keyword>
<organism evidence="8">
    <name type="scientific">Arcella intermedia</name>
    <dbReference type="NCBI Taxonomy" id="1963864"/>
    <lineage>
        <taxon>Eukaryota</taxon>
        <taxon>Amoebozoa</taxon>
        <taxon>Tubulinea</taxon>
        <taxon>Elardia</taxon>
        <taxon>Arcellinida</taxon>
        <taxon>Sphaerothecina</taxon>
        <taxon>Arcellidae</taxon>
        <taxon>Arcella</taxon>
    </lineage>
</organism>
<dbReference type="PANTHER" id="PTHR23271">
    <property type="entry name" value="HEPATOCELLULAR CARCINOMA-ASSOCIATED ANTIGEN 66"/>
    <property type="match status" value="1"/>
</dbReference>
<dbReference type="InterPro" id="IPR055347">
    <property type="entry name" value="UTP6_N"/>
</dbReference>
<dbReference type="InterPro" id="IPR011990">
    <property type="entry name" value="TPR-like_helical_dom_sf"/>
</dbReference>
<keyword evidence="4" id="KW-0677">Repeat</keyword>
<dbReference type="AlphaFoldDB" id="A0A6B2KZF5"/>
<evidence type="ECO:0000256" key="1">
    <source>
        <dbReference type="ARBA" id="ARBA00004604"/>
    </source>
</evidence>
<dbReference type="GO" id="GO:0032040">
    <property type="term" value="C:small-subunit processome"/>
    <property type="evidence" value="ECO:0007669"/>
    <property type="project" value="TreeGrafter"/>
</dbReference>
<dbReference type="PANTHER" id="PTHR23271:SF1">
    <property type="entry name" value="U3 SMALL NUCLEOLAR RNA-ASSOCIATED PROTEIN 6 HOMOLOG"/>
    <property type="match status" value="1"/>
</dbReference>
<evidence type="ECO:0000256" key="5">
    <source>
        <dbReference type="ARBA" id="ARBA00023242"/>
    </source>
</evidence>
<sequence>MSDHVQAVLEEMLVEMEELRLLGIFNAEEIRIVIKKRRDFEHVIRGSVKDLSDYLRYIEYEMNLDILRRQRMKEMGIKLTGSAQSHVGGVRRMHEIFRKALMKYRSDVRLWVQFIVFSLATHSHTSLERTFMDALRIHPTSPDLWILAASWEYRNNGNLLSARRLFQRGIRMNPKDANLFVEYCRLELLISEDKRIALQVEYNIKNEHLLPEAKKTEFNLLVKKRNREKEENLEGISNSISLGSVDDEIMNPNLKKRDEAAEEFIALVEEEEKNEDRKYAFSRERLMADPILSLKIPDIIYKSAVKALPNNIEMRKNFILVANLFEGTENFKNTIYESLGRDFPEDPSLISFIAMKPIHDFNAEKPGNLVHAIVFLKTLQNFKSLLGEYPSVIAHYIHYLEELSGIDYLDQDNINSEIEGLIKRKERMPLEAYIKLAHLLVKLKRYVEGIQVLEKGIQHFNNSVVIWTQYLTMLITFKNQPEVKEKYPMTVPQLTSLFEKAFGSKWVQTDEEKSLPLHKLLIEHWIDNKLPHENLPNMLKKSLLVRTNKDDMKAFRVQLMKYISQNQLPAALVRQLYKIILEYPPVSAKVFQACLDFEIALKSDKELIRQLFSSATRERGKSNYELWLKYWQWEVNNHDFAKASNVYFLAKTTLQDPTQFITEHSKLANSF</sequence>
<dbReference type="Pfam" id="PF24892">
    <property type="entry name" value="UTP6_C"/>
    <property type="match status" value="1"/>
</dbReference>
<evidence type="ECO:0000256" key="2">
    <source>
        <dbReference type="ARBA" id="ARBA00010734"/>
    </source>
</evidence>
<dbReference type="InterPro" id="IPR003107">
    <property type="entry name" value="HAT"/>
</dbReference>
<dbReference type="EMBL" id="GIBP01001068">
    <property type="protein sequence ID" value="NDV30037.1"/>
    <property type="molecule type" value="Transcribed_RNA"/>
</dbReference>